<reference evidence="1" key="1">
    <citation type="submission" date="2022-12" db="EMBL/GenBank/DDBJ databases">
        <title>Draft genome assemblies for two species of Escallonia (Escalloniales).</title>
        <authorList>
            <person name="Chanderbali A."/>
            <person name="Dervinis C."/>
            <person name="Anghel I."/>
            <person name="Soltis D."/>
            <person name="Soltis P."/>
            <person name="Zapata F."/>
        </authorList>
    </citation>
    <scope>NUCLEOTIDE SEQUENCE</scope>
    <source>
        <strain evidence="1">UCBG92.1500</strain>
        <tissue evidence="1">Leaf</tissue>
    </source>
</reference>
<evidence type="ECO:0000313" key="2">
    <source>
        <dbReference type="Proteomes" id="UP001187471"/>
    </source>
</evidence>
<dbReference type="Proteomes" id="UP001187471">
    <property type="component" value="Unassembled WGS sequence"/>
</dbReference>
<comment type="caution">
    <text evidence="1">The sequence shown here is derived from an EMBL/GenBank/DDBJ whole genome shotgun (WGS) entry which is preliminary data.</text>
</comment>
<evidence type="ECO:0000313" key="1">
    <source>
        <dbReference type="EMBL" id="KAK2988692.1"/>
    </source>
</evidence>
<gene>
    <name evidence="1" type="ORF">RJ640_012728</name>
</gene>
<dbReference type="InterPro" id="IPR025886">
    <property type="entry name" value="PP2-like"/>
</dbReference>
<dbReference type="Pfam" id="PF14299">
    <property type="entry name" value="PP2"/>
    <property type="match status" value="1"/>
</dbReference>
<sequence length="113" mass="12991">MPRRIGLFNRLRSNTTVPRENIAQYPKWRGYDWLDIELGEYVCKGGEDGELEMSVMEVEGGNWKGGLIVEGIEIRPKDALFRMGIHYVFPAQCVFHQLVPYGAMVYLLGHTCR</sequence>
<dbReference type="InterPro" id="IPR052147">
    <property type="entry name" value="PP2-like/Lectin"/>
</dbReference>
<dbReference type="EMBL" id="JAVXUO010000831">
    <property type="protein sequence ID" value="KAK2988692.1"/>
    <property type="molecule type" value="Genomic_DNA"/>
</dbReference>
<dbReference type="AlphaFoldDB" id="A0AA88RM30"/>
<organism evidence="1 2">
    <name type="scientific">Escallonia rubra</name>
    <dbReference type="NCBI Taxonomy" id="112253"/>
    <lineage>
        <taxon>Eukaryota</taxon>
        <taxon>Viridiplantae</taxon>
        <taxon>Streptophyta</taxon>
        <taxon>Embryophyta</taxon>
        <taxon>Tracheophyta</taxon>
        <taxon>Spermatophyta</taxon>
        <taxon>Magnoliopsida</taxon>
        <taxon>eudicotyledons</taxon>
        <taxon>Gunneridae</taxon>
        <taxon>Pentapetalae</taxon>
        <taxon>asterids</taxon>
        <taxon>campanulids</taxon>
        <taxon>Escalloniales</taxon>
        <taxon>Escalloniaceae</taxon>
        <taxon>Escallonia</taxon>
    </lineage>
</organism>
<dbReference type="GO" id="GO:0030246">
    <property type="term" value="F:carbohydrate binding"/>
    <property type="evidence" value="ECO:0007669"/>
    <property type="project" value="InterPro"/>
</dbReference>
<keyword evidence="2" id="KW-1185">Reference proteome</keyword>
<dbReference type="PANTHER" id="PTHR48478:SF1">
    <property type="entry name" value="LECTIN-LIKE"/>
    <property type="match status" value="1"/>
</dbReference>
<dbReference type="PANTHER" id="PTHR48478">
    <property type="entry name" value="LECTIN-LIKE"/>
    <property type="match status" value="1"/>
</dbReference>
<accession>A0AA88RM30</accession>
<name>A0AA88RM30_9ASTE</name>
<proteinExistence type="predicted"/>
<protein>
    <submittedName>
        <fullName evidence="1">Uncharacterized protein</fullName>
    </submittedName>
</protein>